<feature type="coiled-coil region" evidence="6">
    <location>
        <begin position="96"/>
        <end position="261"/>
    </location>
</feature>
<gene>
    <name evidence="9" type="ORF">CHIRRI_LOCUS6985</name>
</gene>
<name>A0A9N9RSK0_9DIPT</name>
<sequence>MDDPNSIIQAQKEQIARYQTRLKDVVTAYKSLLNEKQALEAVLSAKKPKQEGEEGTETEEEDDKVESTAPISVLMDSIKTLSDEKKKMEASFLSDKKNLRQELQTKDIVIKDLQEKSKALELERQNLKTKLFSCDRILNDERHLKENLETQLNQLKTQFSQTSNSDKVINSLNQELSEVKKKLKSYENNKLKDDSNVLQTLQLEMENLKQQHMNNLMVEKQRANEANERNKKLTALHEERVQNLESRIAELSRNFAHYHQLRESDQKSIIQLKEKISQLQKPSDNFDDSLADTSCKKFSNVYQIIDELQKLKQLLVYENTKLEHPIDLTYIFPNSTNNDVTVVSAEKYALVKNEREKLVDENEVLKNQLTDQNESLKTLQEKVIVLNRNIDEYETEIKNKSISLINDLKAERTKNREVINNLEADYRSKISQLEQQLQKQRERSLMLLDEKENEIRALKTSYELFIPKKSSTDYEDETQSNGSRKPSTSQQHHLGMVLNQQNSNSSNSPETYMIFYSNELARKDLELSSVRKSKRECEELIRQTLKEKIMIQEELDEKIANLEQKVYYLEKMKSREGANLEYLKNVTISYLTTSDAQAKKKMLNAIGAVLKFDDSENILINNYFGKRK</sequence>
<feature type="coiled-coil region" evidence="6">
    <location>
        <begin position="545"/>
        <end position="572"/>
    </location>
</feature>
<dbReference type="SMART" id="SM00755">
    <property type="entry name" value="Grip"/>
    <property type="match status" value="1"/>
</dbReference>
<evidence type="ECO:0000256" key="7">
    <source>
        <dbReference type="SAM" id="MobiDB-lite"/>
    </source>
</evidence>
<dbReference type="OrthoDB" id="9898580at2759"/>
<keyword evidence="3" id="KW-0963">Cytoplasm</keyword>
<dbReference type="AlphaFoldDB" id="A0A9N9RSK0"/>
<reference evidence="9" key="2">
    <citation type="submission" date="2022-10" db="EMBL/GenBank/DDBJ databases">
        <authorList>
            <consortium name="ENA_rothamsted_submissions"/>
            <consortium name="culmorum"/>
            <person name="King R."/>
        </authorList>
    </citation>
    <scope>NUCLEOTIDE SEQUENCE</scope>
</reference>
<proteinExistence type="predicted"/>
<keyword evidence="5" id="KW-0472">Membrane</keyword>
<evidence type="ECO:0000313" key="10">
    <source>
        <dbReference type="Proteomes" id="UP001153620"/>
    </source>
</evidence>
<comment type="subcellular location">
    <subcellularLocation>
        <location evidence="2">Cytoplasm</location>
    </subcellularLocation>
    <subcellularLocation>
        <location evidence="1">Endomembrane system</location>
        <topology evidence="1">Peripheral membrane protein</topology>
    </subcellularLocation>
</comment>
<evidence type="ECO:0000256" key="2">
    <source>
        <dbReference type="ARBA" id="ARBA00004496"/>
    </source>
</evidence>
<feature type="domain" description="GRIP" evidence="8">
    <location>
        <begin position="573"/>
        <end position="623"/>
    </location>
</feature>
<organism evidence="9 10">
    <name type="scientific">Chironomus riparius</name>
    <dbReference type="NCBI Taxonomy" id="315576"/>
    <lineage>
        <taxon>Eukaryota</taxon>
        <taxon>Metazoa</taxon>
        <taxon>Ecdysozoa</taxon>
        <taxon>Arthropoda</taxon>
        <taxon>Hexapoda</taxon>
        <taxon>Insecta</taxon>
        <taxon>Pterygota</taxon>
        <taxon>Neoptera</taxon>
        <taxon>Endopterygota</taxon>
        <taxon>Diptera</taxon>
        <taxon>Nematocera</taxon>
        <taxon>Chironomoidea</taxon>
        <taxon>Chironomidae</taxon>
        <taxon>Chironominae</taxon>
        <taxon>Chironomus</taxon>
    </lineage>
</organism>
<evidence type="ECO:0000256" key="5">
    <source>
        <dbReference type="ARBA" id="ARBA00023136"/>
    </source>
</evidence>
<protein>
    <recommendedName>
        <fullName evidence="8">GRIP domain-containing protein</fullName>
    </recommendedName>
</protein>
<dbReference type="PANTHER" id="PTHR23157">
    <property type="entry name" value="GRIP AND COILED-COIL DOMAIN-CONTAINING PROTEIN 1"/>
    <property type="match status" value="1"/>
</dbReference>
<dbReference type="Pfam" id="PF01465">
    <property type="entry name" value="GRIP"/>
    <property type="match status" value="1"/>
</dbReference>
<keyword evidence="4 6" id="KW-0175">Coiled coil</keyword>
<evidence type="ECO:0000256" key="1">
    <source>
        <dbReference type="ARBA" id="ARBA00004184"/>
    </source>
</evidence>
<dbReference type="EMBL" id="OU895878">
    <property type="protein sequence ID" value="CAG9804091.1"/>
    <property type="molecule type" value="Genomic_DNA"/>
</dbReference>
<accession>A0A9N9RSK0</accession>
<evidence type="ECO:0000256" key="3">
    <source>
        <dbReference type="ARBA" id="ARBA00022490"/>
    </source>
</evidence>
<dbReference type="Proteomes" id="UP001153620">
    <property type="component" value="Chromosome 2"/>
</dbReference>
<dbReference type="GO" id="GO:0005794">
    <property type="term" value="C:Golgi apparatus"/>
    <property type="evidence" value="ECO:0007669"/>
    <property type="project" value="TreeGrafter"/>
</dbReference>
<keyword evidence="10" id="KW-1185">Reference proteome</keyword>
<feature type="compositionally biased region" description="Polar residues" evidence="7">
    <location>
        <begin position="479"/>
        <end position="491"/>
    </location>
</feature>
<dbReference type="PROSITE" id="PS50913">
    <property type="entry name" value="GRIP"/>
    <property type="match status" value="1"/>
</dbReference>
<feature type="region of interest" description="Disordered" evidence="7">
    <location>
        <begin position="41"/>
        <end position="66"/>
    </location>
</feature>
<feature type="coiled-coil region" evidence="6">
    <location>
        <begin position="348"/>
        <end position="454"/>
    </location>
</feature>
<dbReference type="PANTHER" id="PTHR23157:SF25">
    <property type="entry name" value="GRIP AND COILED-COIL DOMAIN-CONTAINING PROTEIN 1"/>
    <property type="match status" value="1"/>
</dbReference>
<evidence type="ECO:0000313" key="9">
    <source>
        <dbReference type="EMBL" id="CAG9804091.1"/>
    </source>
</evidence>
<evidence type="ECO:0000259" key="8">
    <source>
        <dbReference type="PROSITE" id="PS50913"/>
    </source>
</evidence>
<reference evidence="9" key="1">
    <citation type="submission" date="2022-01" db="EMBL/GenBank/DDBJ databases">
        <authorList>
            <person name="King R."/>
        </authorList>
    </citation>
    <scope>NUCLEOTIDE SEQUENCE</scope>
</reference>
<feature type="region of interest" description="Disordered" evidence="7">
    <location>
        <begin position="470"/>
        <end position="491"/>
    </location>
</feature>
<dbReference type="InterPro" id="IPR051952">
    <property type="entry name" value="Golgi-autophagy_related"/>
</dbReference>
<dbReference type="InterPro" id="IPR000237">
    <property type="entry name" value="GRIP_dom"/>
</dbReference>
<evidence type="ECO:0000256" key="6">
    <source>
        <dbReference type="SAM" id="Coils"/>
    </source>
</evidence>
<feature type="compositionally biased region" description="Acidic residues" evidence="7">
    <location>
        <begin position="53"/>
        <end position="64"/>
    </location>
</feature>
<dbReference type="Gene3D" id="1.10.220.60">
    <property type="entry name" value="GRIP domain"/>
    <property type="match status" value="1"/>
</dbReference>
<evidence type="ECO:0000256" key="4">
    <source>
        <dbReference type="ARBA" id="ARBA00023054"/>
    </source>
</evidence>